<feature type="compositionally biased region" description="Polar residues" evidence="1">
    <location>
        <begin position="1"/>
        <end position="18"/>
    </location>
</feature>
<protein>
    <submittedName>
        <fullName evidence="3">Uncharacterized protein</fullName>
    </submittedName>
</protein>
<evidence type="ECO:0000256" key="1">
    <source>
        <dbReference type="SAM" id="MobiDB-lite"/>
    </source>
</evidence>
<keyword evidence="2" id="KW-1133">Transmembrane helix</keyword>
<proteinExistence type="predicted"/>
<dbReference type="AlphaFoldDB" id="G5AEP8"/>
<dbReference type="GeneID" id="20642887"/>
<gene>
    <name evidence="3" type="ORF">PHYSODRAFT_307463</name>
</gene>
<dbReference type="RefSeq" id="XP_009538549.1">
    <property type="nucleotide sequence ID" value="XM_009540254.1"/>
</dbReference>
<feature type="compositionally biased region" description="Polar residues" evidence="1">
    <location>
        <begin position="823"/>
        <end position="835"/>
    </location>
</feature>
<keyword evidence="4" id="KW-1185">Reference proteome</keyword>
<evidence type="ECO:0000313" key="3">
    <source>
        <dbReference type="EMBL" id="EGZ05688.1"/>
    </source>
</evidence>
<feature type="transmembrane region" description="Helical" evidence="2">
    <location>
        <begin position="44"/>
        <end position="62"/>
    </location>
</feature>
<keyword evidence="2" id="KW-0812">Transmembrane</keyword>
<dbReference type="InParanoid" id="G5AEP8"/>
<name>G5AEP8_PHYSP</name>
<feature type="region of interest" description="Disordered" evidence="1">
    <location>
        <begin position="1"/>
        <end position="25"/>
    </location>
</feature>
<feature type="region of interest" description="Disordered" evidence="1">
    <location>
        <begin position="810"/>
        <end position="835"/>
    </location>
</feature>
<reference evidence="3 4" key="1">
    <citation type="journal article" date="2006" name="Science">
        <title>Phytophthora genome sequences uncover evolutionary origins and mechanisms of pathogenesis.</title>
        <authorList>
            <person name="Tyler B.M."/>
            <person name="Tripathy S."/>
            <person name="Zhang X."/>
            <person name="Dehal P."/>
            <person name="Jiang R.H."/>
            <person name="Aerts A."/>
            <person name="Arredondo F.D."/>
            <person name="Baxter L."/>
            <person name="Bensasson D."/>
            <person name="Beynon J.L."/>
            <person name="Chapman J."/>
            <person name="Damasceno C.M."/>
            <person name="Dorrance A.E."/>
            <person name="Dou D."/>
            <person name="Dickerman A.W."/>
            <person name="Dubchak I.L."/>
            <person name="Garbelotto M."/>
            <person name="Gijzen M."/>
            <person name="Gordon S.G."/>
            <person name="Govers F."/>
            <person name="Grunwald N.J."/>
            <person name="Huang W."/>
            <person name="Ivors K.L."/>
            <person name="Jones R.W."/>
            <person name="Kamoun S."/>
            <person name="Krampis K."/>
            <person name="Lamour K.H."/>
            <person name="Lee M.K."/>
            <person name="McDonald W.H."/>
            <person name="Medina M."/>
            <person name="Meijer H.J."/>
            <person name="Nordberg E.K."/>
            <person name="Maclean D.J."/>
            <person name="Ospina-Giraldo M.D."/>
            <person name="Morris P.F."/>
            <person name="Phuntumart V."/>
            <person name="Putnam N.H."/>
            <person name="Rash S."/>
            <person name="Rose J.K."/>
            <person name="Sakihama Y."/>
            <person name="Salamov A.A."/>
            <person name="Savidor A."/>
            <person name="Scheuring C.F."/>
            <person name="Smith B.M."/>
            <person name="Sobral B.W."/>
            <person name="Terry A."/>
            <person name="Torto-Alalibo T.A."/>
            <person name="Win J."/>
            <person name="Xu Z."/>
            <person name="Zhang H."/>
            <person name="Grigoriev I.V."/>
            <person name="Rokhsar D.S."/>
            <person name="Boore J.L."/>
        </authorList>
    </citation>
    <scope>NUCLEOTIDE SEQUENCE [LARGE SCALE GENOMIC DNA]</scope>
    <source>
        <strain evidence="3 4">P6497</strain>
    </source>
</reference>
<keyword evidence="2" id="KW-0472">Membrane</keyword>
<sequence>MTPNEELQTSSVTETDWTSETEEHVDGKSSSEYTLNIGIHRSRVVIISVMLGVVLVCVMLPFRGDGVRVGKFRSIDMDAAEQKRMLDKYNSISGTLSALLMKPLDVFLTMVVSMVVVSLNVQVVSGRTHARITSADLTNDDYEGLRRFNDQDLDANKFLMTTRNTSFREDTPGNSVLNTILRNFFLGMEEVPAWCPNTNSLYSNPFKKIFAYYGVPSRSWQQRLLTKAVEPTGTLSMPMNAAASDLPLDEGLPMSVGNATNLAAYALVMGNEVLGWWSMETTFWKGFASDSTDPPSNPVVLADYLNLTTGASANATFVSTMHGVIVDYFTRADNASTSDELAKLEFSHVDLSDTVVFDSLTIEIPTQKLGEQEDSSSSSNPFYQLVTEETCNTQACLVSDIQEFMYTITNFTNSTLNDSTPVEESVEAAIYPRIQAVSICLNEAGKEELTIDPKYQLEGFDGMLQACKQRSNTSMIIISLGKRVEGDSLLKSTRTDSEDYLVSSDMVNARMVYSLTVGRLSWIPEDLSDVYGAEYASDDGCSAIRFPLEQGDDSIGSDILLVGNSNIPMDLLSPIDINTDWRLVSSTQWKVLAATVDVGELANELKPAQIILPRNFKKTDSYLTTLQDYGGDFCKSEVDRYLNHIEKNHLYIEHTLQPAYTAGLYFLLQNAVVLKQNTSDAAPPFSGNYQEMNIQASIPRACMTVTIVGSIFMMLGGIIIGLRGKHGEAALRDHGTAGTAVEAIANRDKFPPSMLRLQLQDASTGELVDVLLDSLYVENVVLANKKNKTQQIVVVGNWISRLGFSPYQPRTTTKKESCDDAASESTDNTSSADIA</sequence>
<organism evidence="3 4">
    <name type="scientific">Phytophthora sojae (strain P6497)</name>
    <name type="common">Soybean stem and root rot agent</name>
    <name type="synonym">Phytophthora megasperma f. sp. glycines</name>
    <dbReference type="NCBI Taxonomy" id="1094619"/>
    <lineage>
        <taxon>Eukaryota</taxon>
        <taxon>Sar</taxon>
        <taxon>Stramenopiles</taxon>
        <taxon>Oomycota</taxon>
        <taxon>Peronosporomycetes</taxon>
        <taxon>Peronosporales</taxon>
        <taxon>Peronosporaceae</taxon>
        <taxon>Phytophthora</taxon>
    </lineage>
</organism>
<dbReference type="Proteomes" id="UP000002640">
    <property type="component" value="Unassembled WGS sequence"/>
</dbReference>
<feature type="transmembrane region" description="Helical" evidence="2">
    <location>
        <begin position="703"/>
        <end position="722"/>
    </location>
</feature>
<accession>G5AEP8</accession>
<evidence type="ECO:0000256" key="2">
    <source>
        <dbReference type="SAM" id="Phobius"/>
    </source>
</evidence>
<dbReference type="EMBL" id="JH159165">
    <property type="protein sequence ID" value="EGZ05688.1"/>
    <property type="molecule type" value="Genomic_DNA"/>
</dbReference>
<dbReference type="KEGG" id="psoj:PHYSODRAFT_307463"/>
<evidence type="ECO:0000313" key="4">
    <source>
        <dbReference type="Proteomes" id="UP000002640"/>
    </source>
</evidence>